<proteinExistence type="predicted"/>
<dbReference type="EMBL" id="JBFDAA010000017">
    <property type="protein sequence ID" value="KAL1116907.1"/>
    <property type="molecule type" value="Genomic_DNA"/>
</dbReference>
<name>A0ABD0Y150_9HEMI</name>
<organism evidence="2 3">
    <name type="scientific">Ranatra chinensis</name>
    <dbReference type="NCBI Taxonomy" id="642074"/>
    <lineage>
        <taxon>Eukaryota</taxon>
        <taxon>Metazoa</taxon>
        <taxon>Ecdysozoa</taxon>
        <taxon>Arthropoda</taxon>
        <taxon>Hexapoda</taxon>
        <taxon>Insecta</taxon>
        <taxon>Pterygota</taxon>
        <taxon>Neoptera</taxon>
        <taxon>Paraneoptera</taxon>
        <taxon>Hemiptera</taxon>
        <taxon>Heteroptera</taxon>
        <taxon>Panheteroptera</taxon>
        <taxon>Nepomorpha</taxon>
        <taxon>Nepidae</taxon>
        <taxon>Ranatrinae</taxon>
        <taxon>Ranatra</taxon>
    </lineage>
</organism>
<dbReference type="Pfam" id="PF17852">
    <property type="entry name" value="Dynein_AAA_lid"/>
    <property type="match status" value="1"/>
</dbReference>
<dbReference type="AlphaFoldDB" id="A0ABD0Y150"/>
<comment type="caution">
    <text evidence="2">The sequence shown here is derived from an EMBL/GenBank/DDBJ whole genome shotgun (WGS) entry which is preliminary data.</text>
</comment>
<dbReference type="Proteomes" id="UP001558652">
    <property type="component" value="Unassembled WGS sequence"/>
</dbReference>
<accession>A0ABD0Y150</accession>
<keyword evidence="3" id="KW-1185">Reference proteome</keyword>
<protein>
    <recommendedName>
        <fullName evidence="1">Dynein heavy chain AAA 5 extension domain-containing protein</fullName>
    </recommendedName>
</protein>
<evidence type="ECO:0000259" key="1">
    <source>
        <dbReference type="Pfam" id="PF17852"/>
    </source>
</evidence>
<gene>
    <name evidence="2" type="ORF">AAG570_005376</name>
</gene>
<feature type="domain" description="Dynein heavy chain AAA 5 extension" evidence="1">
    <location>
        <begin position="82"/>
        <end position="180"/>
    </location>
</feature>
<evidence type="ECO:0000313" key="2">
    <source>
        <dbReference type="EMBL" id="KAL1116907.1"/>
    </source>
</evidence>
<evidence type="ECO:0000313" key="3">
    <source>
        <dbReference type="Proteomes" id="UP001558652"/>
    </source>
</evidence>
<reference evidence="2 3" key="1">
    <citation type="submission" date="2024-07" db="EMBL/GenBank/DDBJ databases">
        <title>Chromosome-level genome assembly of the water stick insect Ranatra chinensis (Heteroptera: Nepidae).</title>
        <authorList>
            <person name="Liu X."/>
        </authorList>
    </citation>
    <scope>NUCLEOTIDE SEQUENCE [LARGE SCALE GENOMIC DNA]</scope>
    <source>
        <strain evidence="2">Cailab_2021Rc</strain>
        <tissue evidence="2">Muscle</tissue>
    </source>
</reference>
<sequence>MRLHRLVESKDLENTEWALPAVSFSLFFNHVSALTLQLTLLKMVSRLQNRSGFEKSSDFKEWAHLLITKREDAECIVGIGAQVTQLCFMLDSTVQQLEPREAPGGEAADEEDYIRSDETECLFLQALYCSLGASLLPSGKVAFDSFIKKTAGFMTVDDSVEKRATYHPGIPPNATAWDWSMGMGIKAQTHSFQTARSQSKTAAVYTLTHTSAKKKNFCFDLPFINNRLKADVEFTVT</sequence>
<dbReference type="InterPro" id="IPR041466">
    <property type="entry name" value="Dynein_AAA5_ext"/>
</dbReference>